<organism evidence="1">
    <name type="scientific">invertebrate metagenome</name>
    <dbReference type="NCBI Taxonomy" id="1711999"/>
    <lineage>
        <taxon>unclassified sequences</taxon>
        <taxon>metagenomes</taxon>
        <taxon>organismal metagenomes</taxon>
    </lineage>
</organism>
<proteinExistence type="predicted"/>
<evidence type="ECO:0000313" key="1">
    <source>
        <dbReference type="EMBL" id="VBB69344.1"/>
    </source>
</evidence>
<dbReference type="EMBL" id="LR026963">
    <property type="protein sequence ID" value="VBB69344.1"/>
    <property type="molecule type" value="Genomic_DNA"/>
</dbReference>
<accession>A0A484H6V1</accession>
<gene>
    <name evidence="1" type="ORF">RIEGSTA812A_PEG_817</name>
</gene>
<dbReference type="AlphaFoldDB" id="A0A484H6V1"/>
<name>A0A484H6V1_9ZZZZ</name>
<protein>
    <submittedName>
        <fullName evidence="1">Uncharacterized protein</fullName>
    </submittedName>
</protein>
<sequence length="67" mass="7388">MRGLLIATSDTLTYRESYADGESLTQSQVSHLLHFFSHIAAPRVSGRDVDLCQCLGEEREGKLPLAP</sequence>
<reference evidence="1" key="1">
    <citation type="submission" date="2018-10" db="EMBL/GenBank/DDBJ databases">
        <authorList>
            <person name="Gruber-Vodicka H."/>
            <person name="Jaeckle O."/>
        </authorList>
    </citation>
    <scope>NUCLEOTIDE SEQUENCE</scope>
</reference>